<evidence type="ECO:0000256" key="7">
    <source>
        <dbReference type="PROSITE-ProRule" id="PRU00042"/>
    </source>
</evidence>
<dbReference type="PANTHER" id="PTHR24406">
    <property type="entry name" value="TRANSCRIPTIONAL REPRESSOR CTCFL-RELATED"/>
    <property type="match status" value="1"/>
</dbReference>
<dbReference type="PROSITE" id="PS00028">
    <property type="entry name" value="ZINC_FINGER_C2H2_1"/>
    <property type="match status" value="4"/>
</dbReference>
<evidence type="ECO:0000256" key="2">
    <source>
        <dbReference type="ARBA" id="ARBA00022723"/>
    </source>
</evidence>
<dbReference type="GO" id="GO:0005634">
    <property type="term" value="C:nucleus"/>
    <property type="evidence" value="ECO:0007669"/>
    <property type="project" value="UniProtKB-SubCell"/>
</dbReference>
<dbReference type="GO" id="GO:0008270">
    <property type="term" value="F:zinc ion binding"/>
    <property type="evidence" value="ECO:0007669"/>
    <property type="project" value="UniProtKB-KW"/>
</dbReference>
<dbReference type="SUPFAM" id="SSF57667">
    <property type="entry name" value="beta-beta-alpha zinc fingers"/>
    <property type="match status" value="1"/>
</dbReference>
<proteinExistence type="predicted"/>
<comment type="caution">
    <text evidence="10">The sequence shown here is derived from an EMBL/GenBank/DDBJ whole genome shotgun (WGS) entry which is preliminary data.</text>
</comment>
<feature type="region of interest" description="Disordered" evidence="8">
    <location>
        <begin position="1"/>
        <end position="24"/>
    </location>
</feature>
<dbReference type="InterPro" id="IPR050888">
    <property type="entry name" value="ZnF_C2H2-type_TF"/>
</dbReference>
<name>A0A8S1EN31_9PELO</name>
<evidence type="ECO:0000256" key="6">
    <source>
        <dbReference type="ARBA" id="ARBA00023242"/>
    </source>
</evidence>
<sequence>METTLTQGRLANGDENATSSNSQTPLNKVCRKKFSRFRHKEYQCDDCERMFTLKHNLQNHFILYHMGCKTLKKPCISTTCQICFKIYSSPSVLNDHMQDVHNVTAASKECDECHKKFLNEAALTRHMKAEHEASVAGSAGDLKKCPFENCKHDGFRFVKELNQHIRDCHRQAKYTCSICAASYTKLANKERHEKSHMGPRLEKERNETSGFVEKHDLDSPIELEIDEAKSEKVSMNIQADDDGLLLPARARNFHPELEAMPIKRKVARRICRDEILAKIQ</sequence>
<dbReference type="Pfam" id="PF00096">
    <property type="entry name" value="zf-C2H2"/>
    <property type="match status" value="3"/>
</dbReference>
<dbReference type="Proteomes" id="UP000494206">
    <property type="component" value="Unassembled WGS sequence"/>
</dbReference>
<evidence type="ECO:0000313" key="10">
    <source>
        <dbReference type="EMBL" id="CAB3405243.1"/>
    </source>
</evidence>
<evidence type="ECO:0000256" key="4">
    <source>
        <dbReference type="ARBA" id="ARBA00022771"/>
    </source>
</evidence>
<gene>
    <name evidence="10" type="ORF">CBOVIS_LOCUS7462</name>
</gene>
<dbReference type="InterPro" id="IPR013087">
    <property type="entry name" value="Znf_C2H2_type"/>
</dbReference>
<feature type="domain" description="C2H2-type" evidence="9">
    <location>
        <begin position="174"/>
        <end position="201"/>
    </location>
</feature>
<keyword evidence="2" id="KW-0479">Metal-binding</keyword>
<dbReference type="SMART" id="SM00355">
    <property type="entry name" value="ZnF_C2H2"/>
    <property type="match status" value="5"/>
</dbReference>
<dbReference type="InterPro" id="IPR036236">
    <property type="entry name" value="Znf_C2H2_sf"/>
</dbReference>
<evidence type="ECO:0000313" key="11">
    <source>
        <dbReference type="Proteomes" id="UP000494206"/>
    </source>
</evidence>
<keyword evidence="3" id="KW-0677">Repeat</keyword>
<dbReference type="AlphaFoldDB" id="A0A8S1EN31"/>
<keyword evidence="5" id="KW-0862">Zinc</keyword>
<keyword evidence="11" id="KW-1185">Reference proteome</keyword>
<evidence type="ECO:0000256" key="1">
    <source>
        <dbReference type="ARBA" id="ARBA00004123"/>
    </source>
</evidence>
<dbReference type="EMBL" id="CADEPM010000004">
    <property type="protein sequence ID" value="CAB3405243.1"/>
    <property type="molecule type" value="Genomic_DNA"/>
</dbReference>
<reference evidence="10 11" key="1">
    <citation type="submission" date="2020-04" db="EMBL/GenBank/DDBJ databases">
        <authorList>
            <person name="Laetsch R D."/>
            <person name="Stevens L."/>
            <person name="Kumar S."/>
            <person name="Blaxter L. M."/>
        </authorList>
    </citation>
    <scope>NUCLEOTIDE SEQUENCE [LARGE SCALE GENOMIC DNA]</scope>
</reference>
<dbReference type="OrthoDB" id="8114442at2759"/>
<keyword evidence="4 7" id="KW-0863">Zinc-finger</keyword>
<dbReference type="PROSITE" id="PS50157">
    <property type="entry name" value="ZINC_FINGER_C2H2_2"/>
    <property type="match status" value="3"/>
</dbReference>
<feature type="domain" description="C2H2-type" evidence="9">
    <location>
        <begin position="108"/>
        <end position="136"/>
    </location>
</feature>
<feature type="domain" description="C2H2-type" evidence="9">
    <location>
        <begin position="42"/>
        <end position="70"/>
    </location>
</feature>
<organism evidence="10 11">
    <name type="scientific">Caenorhabditis bovis</name>
    <dbReference type="NCBI Taxonomy" id="2654633"/>
    <lineage>
        <taxon>Eukaryota</taxon>
        <taxon>Metazoa</taxon>
        <taxon>Ecdysozoa</taxon>
        <taxon>Nematoda</taxon>
        <taxon>Chromadorea</taxon>
        <taxon>Rhabditida</taxon>
        <taxon>Rhabditina</taxon>
        <taxon>Rhabditomorpha</taxon>
        <taxon>Rhabditoidea</taxon>
        <taxon>Rhabditidae</taxon>
        <taxon>Peloderinae</taxon>
        <taxon>Caenorhabditis</taxon>
    </lineage>
</organism>
<keyword evidence="6" id="KW-0539">Nucleus</keyword>
<protein>
    <recommendedName>
        <fullName evidence="9">C2H2-type domain-containing protein</fullName>
    </recommendedName>
</protein>
<evidence type="ECO:0000256" key="3">
    <source>
        <dbReference type="ARBA" id="ARBA00022737"/>
    </source>
</evidence>
<evidence type="ECO:0000256" key="5">
    <source>
        <dbReference type="ARBA" id="ARBA00022833"/>
    </source>
</evidence>
<evidence type="ECO:0000259" key="9">
    <source>
        <dbReference type="PROSITE" id="PS50157"/>
    </source>
</evidence>
<comment type="subcellular location">
    <subcellularLocation>
        <location evidence="1">Nucleus</location>
    </subcellularLocation>
</comment>
<evidence type="ECO:0000256" key="8">
    <source>
        <dbReference type="SAM" id="MobiDB-lite"/>
    </source>
</evidence>
<dbReference type="Gene3D" id="3.30.160.60">
    <property type="entry name" value="Classic Zinc Finger"/>
    <property type="match status" value="2"/>
</dbReference>
<accession>A0A8S1EN31</accession>